<dbReference type="InterPro" id="IPR036866">
    <property type="entry name" value="RibonucZ/Hydroxyglut_hydro"/>
</dbReference>
<dbReference type="PANTHER" id="PTHR46504">
    <property type="entry name" value="TRNASE Z TRZ1"/>
    <property type="match status" value="1"/>
</dbReference>
<evidence type="ECO:0000313" key="2">
    <source>
        <dbReference type="EMBL" id="KAK8065367.1"/>
    </source>
</evidence>
<comment type="caution">
    <text evidence="2">The sequence shown here is derived from an EMBL/GenBank/DDBJ whole genome shotgun (WGS) entry which is preliminary data.</text>
</comment>
<dbReference type="EMBL" id="JAQQWN010000009">
    <property type="protein sequence ID" value="KAK8065367.1"/>
    <property type="molecule type" value="Genomic_DNA"/>
</dbReference>
<reference evidence="2 3" key="1">
    <citation type="submission" date="2023-01" db="EMBL/GenBank/DDBJ databases">
        <title>Analysis of 21 Apiospora genomes using comparative genomics revels a genus with tremendous synthesis potential of carbohydrate active enzymes and secondary metabolites.</title>
        <authorList>
            <person name="Sorensen T."/>
        </authorList>
    </citation>
    <scope>NUCLEOTIDE SEQUENCE [LARGE SCALE GENOMIC DNA]</scope>
    <source>
        <strain evidence="2 3">CBS 114990</strain>
    </source>
</reference>
<evidence type="ECO:0000313" key="3">
    <source>
        <dbReference type="Proteomes" id="UP001433268"/>
    </source>
</evidence>
<accession>A0ABR1V2H0</accession>
<evidence type="ECO:0000256" key="1">
    <source>
        <dbReference type="SAM" id="MobiDB-lite"/>
    </source>
</evidence>
<dbReference type="GeneID" id="92049488"/>
<dbReference type="SUPFAM" id="SSF56281">
    <property type="entry name" value="Metallo-hydrolase/oxidoreductase"/>
    <property type="match status" value="1"/>
</dbReference>
<sequence length="329" mass="37480">MSSSIFATPLPQPKSSEILEWSFPKPYHQYVLTGKSRAAWHTSFVIPQLNLLLDAGLLATRHRPKHIFLTHGHSDHTILAPAFMQEVLDQYVLAKTLLNLGGLVTVEDASREDFEPIGEDEVKDTSDGDVAAEKRRGREDSPDRSCPDWRHKPKSGQVHSDNRFLHTHVMHGLRPGDVVPLERIKASDMSAEAFACDHTIPCLGYVFRTTRQKLKPELRSTSQGDIKGLRESGVNITAPQTKPPAWLREGIPVVITECSFLWEEHRAQAERTKHTLWSDLEAVIRKFPQTTFVLIHFSMRYEEHDIREFFSKLIDPPKNIVVWIGDDQE</sequence>
<organism evidence="2 3">
    <name type="scientific">Apiospora hydei</name>
    <dbReference type="NCBI Taxonomy" id="1337664"/>
    <lineage>
        <taxon>Eukaryota</taxon>
        <taxon>Fungi</taxon>
        <taxon>Dikarya</taxon>
        <taxon>Ascomycota</taxon>
        <taxon>Pezizomycotina</taxon>
        <taxon>Sordariomycetes</taxon>
        <taxon>Xylariomycetidae</taxon>
        <taxon>Amphisphaeriales</taxon>
        <taxon>Apiosporaceae</taxon>
        <taxon>Apiospora</taxon>
    </lineage>
</organism>
<gene>
    <name evidence="2" type="ORF">PG997_012114</name>
</gene>
<keyword evidence="3" id="KW-1185">Reference proteome</keyword>
<dbReference type="Gene3D" id="3.60.15.10">
    <property type="entry name" value="Ribonuclease Z/Hydroxyacylglutathione hydrolase-like"/>
    <property type="match status" value="2"/>
</dbReference>
<feature type="region of interest" description="Disordered" evidence="1">
    <location>
        <begin position="114"/>
        <end position="158"/>
    </location>
</feature>
<feature type="compositionally biased region" description="Basic and acidic residues" evidence="1">
    <location>
        <begin position="123"/>
        <end position="150"/>
    </location>
</feature>
<dbReference type="CDD" id="cd06262">
    <property type="entry name" value="metallo-hydrolase-like_MBL-fold"/>
    <property type="match status" value="1"/>
</dbReference>
<protein>
    <submittedName>
        <fullName evidence="2">RNase Z</fullName>
    </submittedName>
</protein>
<dbReference type="Proteomes" id="UP001433268">
    <property type="component" value="Unassembled WGS sequence"/>
</dbReference>
<dbReference type="RefSeq" id="XP_066662120.1">
    <property type="nucleotide sequence ID" value="XM_066816428.1"/>
</dbReference>
<dbReference type="PANTHER" id="PTHR46504:SF2">
    <property type="entry name" value="TRNASE Z TRZ1"/>
    <property type="match status" value="1"/>
</dbReference>
<name>A0ABR1V2H0_9PEZI</name>
<proteinExistence type="predicted"/>